<proteinExistence type="predicted"/>
<name>A0ABN8R9S4_9CNID</name>
<comment type="caution">
    <text evidence="1">The sequence shown here is derived from an EMBL/GenBank/DDBJ whole genome shotgun (WGS) entry which is preliminary data.</text>
</comment>
<sequence>SHTFQSDQSLPCALGFCAACGSVVLNHAARVFDYFVVIEIGFMDNQVQITETISRIDSEKNQRAKAGSMAFRSRTFHAMYLAAGSFVFLEVSCLHEMQPSRTV</sequence>
<evidence type="ECO:0000313" key="2">
    <source>
        <dbReference type="Proteomes" id="UP001159405"/>
    </source>
</evidence>
<reference evidence="1 2" key="1">
    <citation type="submission" date="2022-05" db="EMBL/GenBank/DDBJ databases">
        <authorList>
            <consortium name="Genoscope - CEA"/>
            <person name="William W."/>
        </authorList>
    </citation>
    <scope>NUCLEOTIDE SEQUENCE [LARGE SCALE GENOMIC DNA]</scope>
</reference>
<protein>
    <submittedName>
        <fullName evidence="1">Uncharacterized protein</fullName>
    </submittedName>
</protein>
<accession>A0ABN8R9S4</accession>
<dbReference type="Proteomes" id="UP001159405">
    <property type="component" value="Unassembled WGS sequence"/>
</dbReference>
<evidence type="ECO:0000313" key="1">
    <source>
        <dbReference type="EMBL" id="CAH3175673.1"/>
    </source>
</evidence>
<gene>
    <name evidence="1" type="ORF">PLOB_00017149</name>
</gene>
<feature type="non-terminal residue" evidence="1">
    <location>
        <position position="1"/>
    </location>
</feature>
<dbReference type="EMBL" id="CALNXK010000203">
    <property type="protein sequence ID" value="CAH3175673.1"/>
    <property type="molecule type" value="Genomic_DNA"/>
</dbReference>
<keyword evidence="2" id="KW-1185">Reference proteome</keyword>
<organism evidence="1 2">
    <name type="scientific">Porites lobata</name>
    <dbReference type="NCBI Taxonomy" id="104759"/>
    <lineage>
        <taxon>Eukaryota</taxon>
        <taxon>Metazoa</taxon>
        <taxon>Cnidaria</taxon>
        <taxon>Anthozoa</taxon>
        <taxon>Hexacorallia</taxon>
        <taxon>Scleractinia</taxon>
        <taxon>Fungiina</taxon>
        <taxon>Poritidae</taxon>
        <taxon>Porites</taxon>
    </lineage>
</organism>